<dbReference type="PATRIC" id="fig|188932.3.peg.1854"/>
<protein>
    <submittedName>
        <fullName evidence="1">Uncharacterized protein</fullName>
    </submittedName>
</protein>
<proteinExistence type="predicted"/>
<dbReference type="OrthoDB" id="666171at2"/>
<reference evidence="1 2" key="1">
    <citation type="submission" date="2016-03" db="EMBL/GenBank/DDBJ databases">
        <title>Complete genome sequence of Pedobacter cryoconitis PAMC 27485.</title>
        <authorList>
            <person name="Lee J."/>
            <person name="Kim O.-S."/>
        </authorList>
    </citation>
    <scope>NUCLEOTIDE SEQUENCE [LARGE SCALE GENOMIC DNA]</scope>
    <source>
        <strain evidence="1 2">PAMC 27485</strain>
    </source>
</reference>
<evidence type="ECO:0000313" key="1">
    <source>
        <dbReference type="EMBL" id="AMP98692.1"/>
    </source>
</evidence>
<dbReference type="KEGG" id="pcm:AY601_1780"/>
<name>A0A127VBC1_9SPHI</name>
<dbReference type="Proteomes" id="UP000071561">
    <property type="component" value="Chromosome"/>
</dbReference>
<gene>
    <name evidence="1" type="ORF">AY601_1780</name>
</gene>
<evidence type="ECO:0000313" key="2">
    <source>
        <dbReference type="Proteomes" id="UP000071561"/>
    </source>
</evidence>
<dbReference type="EMBL" id="CP014504">
    <property type="protein sequence ID" value="AMP98692.1"/>
    <property type="molecule type" value="Genomic_DNA"/>
</dbReference>
<keyword evidence="2" id="KW-1185">Reference proteome</keyword>
<sequence>MAYSIIEQQTLDIDVFFKDRVKYIHVASAGGSLPKVISENDINNNAFSIFVESLPSLFEIEINPNLVDLIDLNPNDVDMYLADFVKMAKKGFYSYDKTQLGSFDNRFFHLVARPKGQNRLSIKNNINLLTIDNNLPDDFKQFNLFKFCKKGL</sequence>
<accession>A0A127VBC1</accession>
<dbReference type="RefSeq" id="WP_068399393.1">
    <property type="nucleotide sequence ID" value="NZ_CP014504.1"/>
</dbReference>
<dbReference type="AlphaFoldDB" id="A0A127VBC1"/>
<organism evidence="1 2">
    <name type="scientific">Pedobacter cryoconitis</name>
    <dbReference type="NCBI Taxonomy" id="188932"/>
    <lineage>
        <taxon>Bacteria</taxon>
        <taxon>Pseudomonadati</taxon>
        <taxon>Bacteroidota</taxon>
        <taxon>Sphingobacteriia</taxon>
        <taxon>Sphingobacteriales</taxon>
        <taxon>Sphingobacteriaceae</taxon>
        <taxon>Pedobacter</taxon>
    </lineage>
</organism>